<dbReference type="GO" id="GO:0010506">
    <property type="term" value="P:regulation of autophagy"/>
    <property type="evidence" value="ECO:0007669"/>
    <property type="project" value="InterPro"/>
</dbReference>
<dbReference type="Gene3D" id="1.10.510.10">
    <property type="entry name" value="Transferase(Phosphotransferase) domain 1"/>
    <property type="match status" value="1"/>
</dbReference>
<keyword evidence="2" id="KW-0547">Nucleotide-binding</keyword>
<dbReference type="PANTHER" id="PTHR24348:SF22">
    <property type="entry name" value="NON-SPECIFIC SERINE_THREONINE PROTEIN KINASE"/>
    <property type="match status" value="1"/>
</dbReference>
<dbReference type="CDD" id="cd14014">
    <property type="entry name" value="STKc_PknB_like"/>
    <property type="match status" value="1"/>
</dbReference>
<evidence type="ECO:0000313" key="8">
    <source>
        <dbReference type="Proteomes" id="UP001642409"/>
    </source>
</evidence>
<name>A0AA86UGG2_9EUKA</name>
<dbReference type="InterPro" id="IPR000719">
    <property type="entry name" value="Prot_kinase_dom"/>
</dbReference>
<evidence type="ECO:0000313" key="6">
    <source>
        <dbReference type="EMBL" id="CAI9950187.1"/>
    </source>
</evidence>
<sequence>MSILQQIMQIDDQQLRNLDQISTYNDYKVKQIIGVGAEGQVSLIEDENGKQLALKINNVHIPQDKVKLLLELNHKNVIRIYDIKTENIVQYCTMEYANQGDLNQFLIMRQRLQQPLSYSEIQSIFSQICRGVMYLHSKKIVHGDITPSNILFCNNQVKIADFMQSNKSQLVYSAPELLIQQEGPSKYSDVWSLGIILYQMLKGRLPYLTTTEITLRKKIPVMDVPFCFKKIINCCLIYQPINRIRLINIMRTLEKGNMILESESFISSAVNTADTNINFE</sequence>
<dbReference type="PANTHER" id="PTHR24348">
    <property type="entry name" value="SERINE/THREONINE-PROTEIN KINASE UNC-51-RELATED"/>
    <property type="match status" value="1"/>
</dbReference>
<gene>
    <name evidence="6" type="ORF">HINF_LOCUS37832</name>
    <name evidence="7" type="ORF">HINF_LOCUS40538</name>
</gene>
<dbReference type="Proteomes" id="UP001642409">
    <property type="component" value="Unassembled WGS sequence"/>
</dbReference>
<keyword evidence="4" id="KW-0067">ATP-binding</keyword>
<evidence type="ECO:0000256" key="3">
    <source>
        <dbReference type="ARBA" id="ARBA00022777"/>
    </source>
</evidence>
<reference evidence="7 8" key="2">
    <citation type="submission" date="2024-07" db="EMBL/GenBank/DDBJ databases">
        <authorList>
            <person name="Akdeniz Z."/>
        </authorList>
    </citation>
    <scope>NUCLEOTIDE SEQUENCE [LARGE SCALE GENOMIC DNA]</scope>
</reference>
<dbReference type="InterPro" id="IPR045269">
    <property type="entry name" value="Atg1-like"/>
</dbReference>
<reference evidence="6" key="1">
    <citation type="submission" date="2023-06" db="EMBL/GenBank/DDBJ databases">
        <authorList>
            <person name="Kurt Z."/>
        </authorList>
    </citation>
    <scope>NUCLEOTIDE SEQUENCE</scope>
</reference>
<evidence type="ECO:0000256" key="2">
    <source>
        <dbReference type="ARBA" id="ARBA00022741"/>
    </source>
</evidence>
<dbReference type="GO" id="GO:0000407">
    <property type="term" value="C:phagophore assembly site"/>
    <property type="evidence" value="ECO:0007669"/>
    <property type="project" value="TreeGrafter"/>
</dbReference>
<dbReference type="GO" id="GO:0005524">
    <property type="term" value="F:ATP binding"/>
    <property type="evidence" value="ECO:0007669"/>
    <property type="project" value="UniProtKB-KW"/>
</dbReference>
<keyword evidence="1" id="KW-0808">Transferase</keyword>
<dbReference type="GO" id="GO:0005776">
    <property type="term" value="C:autophagosome"/>
    <property type="evidence" value="ECO:0007669"/>
    <property type="project" value="TreeGrafter"/>
</dbReference>
<evidence type="ECO:0000256" key="4">
    <source>
        <dbReference type="ARBA" id="ARBA00022840"/>
    </source>
</evidence>
<evidence type="ECO:0000259" key="5">
    <source>
        <dbReference type="PROSITE" id="PS50011"/>
    </source>
</evidence>
<feature type="domain" description="Protein kinase" evidence="5">
    <location>
        <begin position="27"/>
        <end position="266"/>
    </location>
</feature>
<accession>A0AA86UGG2</accession>
<keyword evidence="3 7" id="KW-0418">Kinase</keyword>
<keyword evidence="8" id="KW-1185">Reference proteome</keyword>
<comment type="caution">
    <text evidence="6">The sequence shown here is derived from an EMBL/GenBank/DDBJ whole genome shotgun (WGS) entry which is preliminary data.</text>
</comment>
<dbReference type="Pfam" id="PF00069">
    <property type="entry name" value="Pkinase"/>
    <property type="match status" value="1"/>
</dbReference>
<evidence type="ECO:0000256" key="1">
    <source>
        <dbReference type="ARBA" id="ARBA00022679"/>
    </source>
</evidence>
<dbReference type="GO" id="GO:0005829">
    <property type="term" value="C:cytosol"/>
    <property type="evidence" value="ECO:0007669"/>
    <property type="project" value="TreeGrafter"/>
</dbReference>
<dbReference type="InterPro" id="IPR011009">
    <property type="entry name" value="Kinase-like_dom_sf"/>
</dbReference>
<evidence type="ECO:0000313" key="7">
    <source>
        <dbReference type="EMBL" id="CAL6044397.1"/>
    </source>
</evidence>
<dbReference type="EMBL" id="CATOUU010000807">
    <property type="protein sequence ID" value="CAI9950187.1"/>
    <property type="molecule type" value="Genomic_DNA"/>
</dbReference>
<dbReference type="PROSITE" id="PS00109">
    <property type="entry name" value="PROTEIN_KINASE_TYR"/>
    <property type="match status" value="1"/>
</dbReference>
<dbReference type="GO" id="GO:0004674">
    <property type="term" value="F:protein serine/threonine kinase activity"/>
    <property type="evidence" value="ECO:0007669"/>
    <property type="project" value="InterPro"/>
</dbReference>
<proteinExistence type="predicted"/>
<dbReference type="SUPFAM" id="SSF56112">
    <property type="entry name" value="Protein kinase-like (PK-like)"/>
    <property type="match status" value="1"/>
</dbReference>
<dbReference type="EMBL" id="CAXDID020000160">
    <property type="protein sequence ID" value="CAL6044397.1"/>
    <property type="molecule type" value="Genomic_DNA"/>
</dbReference>
<dbReference type="GO" id="GO:0016020">
    <property type="term" value="C:membrane"/>
    <property type="evidence" value="ECO:0007669"/>
    <property type="project" value="TreeGrafter"/>
</dbReference>
<dbReference type="AlphaFoldDB" id="A0AA86UGG2"/>
<protein>
    <submittedName>
        <fullName evidence="6">CAMK CAMKL</fullName>
    </submittedName>
    <submittedName>
        <fullName evidence="7">Kinase</fullName>
    </submittedName>
</protein>
<dbReference type="PROSITE" id="PS50011">
    <property type="entry name" value="PROTEIN_KINASE_DOM"/>
    <property type="match status" value="1"/>
</dbReference>
<organism evidence="6">
    <name type="scientific">Hexamita inflata</name>
    <dbReference type="NCBI Taxonomy" id="28002"/>
    <lineage>
        <taxon>Eukaryota</taxon>
        <taxon>Metamonada</taxon>
        <taxon>Diplomonadida</taxon>
        <taxon>Hexamitidae</taxon>
        <taxon>Hexamitinae</taxon>
        <taxon>Hexamita</taxon>
    </lineage>
</organism>
<dbReference type="InterPro" id="IPR008266">
    <property type="entry name" value="Tyr_kinase_AS"/>
</dbReference>
<dbReference type="SMART" id="SM00220">
    <property type="entry name" value="S_TKc"/>
    <property type="match status" value="1"/>
</dbReference>
<dbReference type="GO" id="GO:0000045">
    <property type="term" value="P:autophagosome assembly"/>
    <property type="evidence" value="ECO:0007669"/>
    <property type="project" value="TreeGrafter"/>
</dbReference>